<dbReference type="Proteomes" id="UP000313359">
    <property type="component" value="Unassembled WGS sequence"/>
</dbReference>
<dbReference type="EMBL" id="ML122282">
    <property type="protein sequence ID" value="RPD57191.1"/>
    <property type="molecule type" value="Genomic_DNA"/>
</dbReference>
<organism evidence="3 4">
    <name type="scientific">Lentinus tigrinus ALCF2SS1-6</name>
    <dbReference type="NCBI Taxonomy" id="1328759"/>
    <lineage>
        <taxon>Eukaryota</taxon>
        <taxon>Fungi</taxon>
        <taxon>Dikarya</taxon>
        <taxon>Basidiomycota</taxon>
        <taxon>Agaricomycotina</taxon>
        <taxon>Agaricomycetes</taxon>
        <taxon>Polyporales</taxon>
        <taxon>Polyporaceae</taxon>
        <taxon>Lentinus</taxon>
    </lineage>
</organism>
<reference evidence="3" key="1">
    <citation type="journal article" date="2018" name="Genome Biol. Evol.">
        <title>Genomics and development of Lentinus tigrinus, a white-rot wood-decaying mushroom with dimorphic fruiting bodies.</title>
        <authorList>
            <person name="Wu B."/>
            <person name="Xu Z."/>
            <person name="Knudson A."/>
            <person name="Carlson A."/>
            <person name="Chen N."/>
            <person name="Kovaka S."/>
            <person name="LaButti K."/>
            <person name="Lipzen A."/>
            <person name="Pennachio C."/>
            <person name="Riley R."/>
            <person name="Schakwitz W."/>
            <person name="Umezawa K."/>
            <person name="Ohm R.A."/>
            <person name="Grigoriev I.V."/>
            <person name="Nagy L.G."/>
            <person name="Gibbons J."/>
            <person name="Hibbett D."/>
        </authorList>
    </citation>
    <scope>NUCLEOTIDE SEQUENCE [LARGE SCALE GENOMIC DNA]</scope>
    <source>
        <strain evidence="3">ALCF2SS1-6</strain>
    </source>
</reference>
<dbReference type="AlphaFoldDB" id="A0A5C2S1F9"/>
<name>A0A5C2S1F9_9APHY</name>
<keyword evidence="1" id="KW-1133">Transmembrane helix</keyword>
<feature type="transmembrane region" description="Helical" evidence="1">
    <location>
        <begin position="43"/>
        <end position="63"/>
    </location>
</feature>
<evidence type="ECO:0000256" key="1">
    <source>
        <dbReference type="SAM" id="Phobius"/>
    </source>
</evidence>
<gene>
    <name evidence="3" type="ORF">L227DRAFT_507023</name>
</gene>
<feature type="transmembrane region" description="Helical" evidence="1">
    <location>
        <begin position="75"/>
        <end position="97"/>
    </location>
</feature>
<keyword evidence="1" id="KW-0812">Transmembrane</keyword>
<sequence>AANSYGRVASAALLLYDYLLTLDKEIELFWNWKSTGATALFMVNRYLVMILRLANLAGFVPMSDQVHRCAIAVKIALGFTLLQYVPWATFAGLRAFALSRYKSLSAFVFVLSMATPAVNISLYPFGFTGYYDPIFGCTVIDPLSLSLSRKYARRLLLPSPFVLIDYQM</sequence>
<dbReference type="Pfam" id="PF20151">
    <property type="entry name" value="DUF6533"/>
    <property type="match status" value="1"/>
</dbReference>
<keyword evidence="1" id="KW-0472">Membrane</keyword>
<evidence type="ECO:0000313" key="3">
    <source>
        <dbReference type="EMBL" id="RPD57191.1"/>
    </source>
</evidence>
<proteinExistence type="predicted"/>
<evidence type="ECO:0000259" key="2">
    <source>
        <dbReference type="Pfam" id="PF20151"/>
    </source>
</evidence>
<feature type="non-terminal residue" evidence="3">
    <location>
        <position position="1"/>
    </location>
</feature>
<accession>A0A5C2S1F9</accession>
<feature type="transmembrane region" description="Helical" evidence="1">
    <location>
        <begin position="104"/>
        <end position="123"/>
    </location>
</feature>
<keyword evidence="4" id="KW-1185">Reference proteome</keyword>
<dbReference type="InterPro" id="IPR045340">
    <property type="entry name" value="DUF6533"/>
</dbReference>
<feature type="domain" description="DUF6533" evidence="2">
    <location>
        <begin position="5"/>
        <end position="50"/>
    </location>
</feature>
<dbReference type="OrthoDB" id="2752352at2759"/>
<evidence type="ECO:0000313" key="4">
    <source>
        <dbReference type="Proteomes" id="UP000313359"/>
    </source>
</evidence>
<protein>
    <recommendedName>
        <fullName evidence="2">DUF6533 domain-containing protein</fullName>
    </recommendedName>
</protein>